<protein>
    <submittedName>
        <fullName evidence="2">Uncharacterized protein</fullName>
    </submittedName>
</protein>
<comment type="caution">
    <text evidence="2">The sequence shown here is derived from an EMBL/GenBank/DDBJ whole genome shotgun (WGS) entry which is preliminary data.</text>
</comment>
<keyword evidence="3" id="KW-1185">Reference proteome</keyword>
<feature type="compositionally biased region" description="Basic and acidic residues" evidence="1">
    <location>
        <begin position="72"/>
        <end position="90"/>
    </location>
</feature>
<reference evidence="2" key="2">
    <citation type="submission" date="2023-06" db="EMBL/GenBank/DDBJ databases">
        <authorList>
            <consortium name="Lawrence Berkeley National Laboratory"/>
            <person name="Haridas S."/>
            <person name="Hensen N."/>
            <person name="Bonometti L."/>
            <person name="Westerberg I."/>
            <person name="Brannstrom I.O."/>
            <person name="Guillou S."/>
            <person name="Cros-Aarteil S."/>
            <person name="Calhoun S."/>
            <person name="Kuo A."/>
            <person name="Mondo S."/>
            <person name="Pangilinan J."/>
            <person name="Riley R."/>
            <person name="Labutti K."/>
            <person name="Andreopoulos B."/>
            <person name="Lipzen A."/>
            <person name="Chen C."/>
            <person name="Yanf M."/>
            <person name="Daum C."/>
            <person name="Ng V."/>
            <person name="Clum A."/>
            <person name="Steindorff A."/>
            <person name="Ohm R."/>
            <person name="Martin F."/>
            <person name="Silar P."/>
            <person name="Natvig D."/>
            <person name="Lalanne C."/>
            <person name="Gautier V."/>
            <person name="Ament-Velasquez S.L."/>
            <person name="Kruys A."/>
            <person name="Hutchinson M.I."/>
            <person name="Powell A.J."/>
            <person name="Barry K."/>
            <person name="Miller A.N."/>
            <person name="Grigoriev I.V."/>
            <person name="Debuchy R."/>
            <person name="Gladieux P."/>
            <person name="Thoren M.H."/>
            <person name="Johannesson H."/>
        </authorList>
    </citation>
    <scope>NUCLEOTIDE SEQUENCE</scope>
    <source>
        <strain evidence="2">CBS 958.72</strain>
    </source>
</reference>
<dbReference type="EMBL" id="JAULSN010000001">
    <property type="protein sequence ID" value="KAK3384187.1"/>
    <property type="molecule type" value="Genomic_DNA"/>
</dbReference>
<evidence type="ECO:0000313" key="2">
    <source>
        <dbReference type="EMBL" id="KAK3384187.1"/>
    </source>
</evidence>
<feature type="compositionally biased region" description="Basic and acidic residues" evidence="1">
    <location>
        <begin position="105"/>
        <end position="115"/>
    </location>
</feature>
<dbReference type="AlphaFoldDB" id="A0AAE0TYG9"/>
<feature type="region of interest" description="Disordered" evidence="1">
    <location>
        <begin position="164"/>
        <end position="185"/>
    </location>
</feature>
<reference evidence="2" key="1">
    <citation type="journal article" date="2023" name="Mol. Phylogenet. Evol.">
        <title>Genome-scale phylogeny and comparative genomics of the fungal order Sordariales.</title>
        <authorList>
            <person name="Hensen N."/>
            <person name="Bonometti L."/>
            <person name="Westerberg I."/>
            <person name="Brannstrom I.O."/>
            <person name="Guillou S."/>
            <person name="Cros-Aarteil S."/>
            <person name="Calhoun S."/>
            <person name="Haridas S."/>
            <person name="Kuo A."/>
            <person name="Mondo S."/>
            <person name="Pangilinan J."/>
            <person name="Riley R."/>
            <person name="LaButti K."/>
            <person name="Andreopoulos B."/>
            <person name="Lipzen A."/>
            <person name="Chen C."/>
            <person name="Yan M."/>
            <person name="Daum C."/>
            <person name="Ng V."/>
            <person name="Clum A."/>
            <person name="Steindorff A."/>
            <person name="Ohm R.A."/>
            <person name="Martin F."/>
            <person name="Silar P."/>
            <person name="Natvig D.O."/>
            <person name="Lalanne C."/>
            <person name="Gautier V."/>
            <person name="Ament-Velasquez S.L."/>
            <person name="Kruys A."/>
            <person name="Hutchinson M.I."/>
            <person name="Powell A.J."/>
            <person name="Barry K."/>
            <person name="Miller A.N."/>
            <person name="Grigoriev I.V."/>
            <person name="Debuchy R."/>
            <person name="Gladieux P."/>
            <person name="Hiltunen Thoren M."/>
            <person name="Johannesson H."/>
        </authorList>
    </citation>
    <scope>NUCLEOTIDE SEQUENCE</scope>
    <source>
        <strain evidence="2">CBS 958.72</strain>
    </source>
</reference>
<sequence length="211" mass="23545">MDQASRVARIPITSPPAPSDHLFANPYIQLIMGQNGGPDCAPGTLLPWRAAPQEKYRDSSLFTRRFRHKKVEGRDGSPKGRRNLKSERRWSRGRAMFSADNRPQTQREDTTDLRSRPLSNPHRTRESNVPTETLLGVCGMRKSAILQVPGPMLIMDGRDSCPIHPSSPNAAQRSERCEGRSSATVEPIRLAPDRRHAAQWRACHRGPLAGA</sequence>
<evidence type="ECO:0000313" key="3">
    <source>
        <dbReference type="Proteomes" id="UP001287356"/>
    </source>
</evidence>
<organism evidence="2 3">
    <name type="scientific">Lasiosphaeria ovina</name>
    <dbReference type="NCBI Taxonomy" id="92902"/>
    <lineage>
        <taxon>Eukaryota</taxon>
        <taxon>Fungi</taxon>
        <taxon>Dikarya</taxon>
        <taxon>Ascomycota</taxon>
        <taxon>Pezizomycotina</taxon>
        <taxon>Sordariomycetes</taxon>
        <taxon>Sordariomycetidae</taxon>
        <taxon>Sordariales</taxon>
        <taxon>Lasiosphaeriaceae</taxon>
        <taxon>Lasiosphaeria</taxon>
    </lineage>
</organism>
<gene>
    <name evidence="2" type="ORF">B0T24DRAFT_588778</name>
</gene>
<proteinExistence type="predicted"/>
<name>A0AAE0TYG9_9PEZI</name>
<evidence type="ECO:0000256" key="1">
    <source>
        <dbReference type="SAM" id="MobiDB-lite"/>
    </source>
</evidence>
<feature type="region of interest" description="Disordered" evidence="1">
    <location>
        <begin position="67"/>
        <end position="129"/>
    </location>
</feature>
<dbReference type="Proteomes" id="UP001287356">
    <property type="component" value="Unassembled WGS sequence"/>
</dbReference>
<accession>A0AAE0TYG9</accession>